<keyword evidence="1" id="KW-1133">Transmembrane helix</keyword>
<dbReference type="RefSeq" id="WP_202660559.1">
    <property type="nucleotide sequence ID" value="NZ_JAESVP010000005.1"/>
</dbReference>
<name>A0A8J7MQE6_9RHOB</name>
<keyword evidence="3" id="KW-1185">Reference proteome</keyword>
<evidence type="ECO:0000256" key="1">
    <source>
        <dbReference type="SAM" id="Phobius"/>
    </source>
</evidence>
<accession>A0A8J7MQE6</accession>
<dbReference type="Proteomes" id="UP000619033">
    <property type="component" value="Unassembled WGS sequence"/>
</dbReference>
<organism evidence="2 3">
    <name type="scientific">Fuscibacter oryzae</name>
    <dbReference type="NCBI Taxonomy" id="2803939"/>
    <lineage>
        <taxon>Bacteria</taxon>
        <taxon>Pseudomonadati</taxon>
        <taxon>Pseudomonadota</taxon>
        <taxon>Alphaproteobacteria</taxon>
        <taxon>Rhodobacterales</taxon>
        <taxon>Paracoccaceae</taxon>
        <taxon>Fuscibacter</taxon>
    </lineage>
</organism>
<dbReference type="EMBL" id="JAESVP010000005">
    <property type="protein sequence ID" value="MBL4928557.1"/>
    <property type="molecule type" value="Genomic_DNA"/>
</dbReference>
<keyword evidence="1" id="KW-0472">Membrane</keyword>
<dbReference type="AlphaFoldDB" id="A0A8J7MQE6"/>
<sequence>MPPRTALRKYERLESPGLWRETPAAQRREVIVGLREATLILADPRSETPLAQWSLPAIERMNPGQSPAIFSPGSDGIETLEIDDKEMIAALDTVHVVIAKRKPHPGRLRNLILLATVAALASVVVFWLPGRLVGHTAQVLPDPTRADLGQEALADLIRLSGSPCRTVPGRRAAATLAARLFPDAPPQIEVLREGLTHPANLPGNILLLPAKLVQDAKSPEVVAGYLIAEHLRAQGTDPVLPLLAHLGLWSTIRLLTTGMPGAGAMEGYGEVISTAAPPPPLPDEALLPEFAKARVPASPYAYSLDPTGETTLGLIEADPFAHEAGERILGDETWLELQAICTE</sequence>
<feature type="transmembrane region" description="Helical" evidence="1">
    <location>
        <begin position="110"/>
        <end position="128"/>
    </location>
</feature>
<reference evidence="2" key="1">
    <citation type="submission" date="2021-01" db="EMBL/GenBank/DDBJ databases">
        <title>Genome seq and assembly of Tabrizicola sp. KVB23.</title>
        <authorList>
            <person name="Chhetri G."/>
        </authorList>
    </citation>
    <scope>NUCLEOTIDE SEQUENCE</scope>
    <source>
        <strain evidence="2">KVB23</strain>
    </source>
</reference>
<evidence type="ECO:0000313" key="2">
    <source>
        <dbReference type="EMBL" id="MBL4928557.1"/>
    </source>
</evidence>
<proteinExistence type="predicted"/>
<protein>
    <submittedName>
        <fullName evidence="2">Uncharacterized protein</fullName>
    </submittedName>
</protein>
<gene>
    <name evidence="2" type="ORF">JI744_10615</name>
</gene>
<keyword evidence="1" id="KW-0812">Transmembrane</keyword>
<comment type="caution">
    <text evidence="2">The sequence shown here is derived from an EMBL/GenBank/DDBJ whole genome shotgun (WGS) entry which is preliminary data.</text>
</comment>
<evidence type="ECO:0000313" key="3">
    <source>
        <dbReference type="Proteomes" id="UP000619033"/>
    </source>
</evidence>